<dbReference type="RefSeq" id="WP_054430453.1">
    <property type="nucleotide sequence ID" value="NZ_CADIJR010000139.1"/>
</dbReference>
<evidence type="ECO:0000256" key="1">
    <source>
        <dbReference type="ARBA" id="ARBA00005417"/>
    </source>
</evidence>
<dbReference type="PANTHER" id="PTHR43776:SF7">
    <property type="entry name" value="D,D-DIPEPTIDE TRANSPORT ATP-BINDING PROTEIN DDPF-RELATED"/>
    <property type="match status" value="1"/>
</dbReference>
<feature type="domain" description="ABC transporter" evidence="6">
    <location>
        <begin position="24"/>
        <end position="272"/>
    </location>
</feature>
<comment type="similarity">
    <text evidence="1">Belongs to the ABC transporter superfamily.</text>
</comment>
<dbReference type="SUPFAM" id="SSF52540">
    <property type="entry name" value="P-loop containing nucleoside triphosphate hydrolases"/>
    <property type="match status" value="2"/>
</dbReference>
<protein>
    <submittedName>
        <fullName evidence="7">Glutathione import ATP-binding protein GsiA</fullName>
    </submittedName>
</protein>
<feature type="domain" description="ABC transporter" evidence="6">
    <location>
        <begin position="295"/>
        <end position="539"/>
    </location>
</feature>
<organism evidence="7 8">
    <name type="scientific">Achromobacter insuavis</name>
    <dbReference type="NCBI Taxonomy" id="1287735"/>
    <lineage>
        <taxon>Bacteria</taxon>
        <taxon>Pseudomonadati</taxon>
        <taxon>Pseudomonadota</taxon>
        <taxon>Betaproteobacteria</taxon>
        <taxon>Burkholderiales</taxon>
        <taxon>Alcaligenaceae</taxon>
        <taxon>Achromobacter</taxon>
    </lineage>
</organism>
<dbReference type="Proteomes" id="UP000507979">
    <property type="component" value="Unassembled WGS sequence"/>
</dbReference>
<reference evidence="7 8" key="1">
    <citation type="submission" date="2020-04" db="EMBL/GenBank/DDBJ databases">
        <authorList>
            <person name="De Canck E."/>
        </authorList>
    </citation>
    <scope>NUCLEOTIDE SEQUENCE [LARGE SCALE GENOMIC DNA]</scope>
    <source>
        <strain evidence="7 8">LMG 26845</strain>
    </source>
</reference>
<name>A0A6J5BW01_9BURK</name>
<dbReference type="NCBIfam" id="NF007739">
    <property type="entry name" value="PRK10419.1"/>
    <property type="match status" value="2"/>
</dbReference>
<dbReference type="GeneID" id="92901982"/>
<dbReference type="FunFam" id="3.40.50.300:FF:000016">
    <property type="entry name" value="Oligopeptide ABC transporter ATP-binding component"/>
    <property type="match status" value="1"/>
</dbReference>
<keyword evidence="4" id="KW-0547">Nucleotide-binding</keyword>
<evidence type="ECO:0000256" key="5">
    <source>
        <dbReference type="ARBA" id="ARBA00022840"/>
    </source>
</evidence>
<dbReference type="InterPro" id="IPR017871">
    <property type="entry name" value="ABC_transporter-like_CS"/>
</dbReference>
<dbReference type="GO" id="GO:0005524">
    <property type="term" value="F:ATP binding"/>
    <property type="evidence" value="ECO:0007669"/>
    <property type="project" value="UniProtKB-KW"/>
</dbReference>
<dbReference type="PROSITE" id="PS00211">
    <property type="entry name" value="ABC_TRANSPORTER_1"/>
    <property type="match status" value="2"/>
</dbReference>
<dbReference type="Pfam" id="PF08352">
    <property type="entry name" value="oligo_HPY"/>
    <property type="match status" value="2"/>
</dbReference>
<keyword evidence="2" id="KW-0813">Transport</keyword>
<dbReference type="InterPro" id="IPR003439">
    <property type="entry name" value="ABC_transporter-like_ATP-bd"/>
</dbReference>
<dbReference type="AlphaFoldDB" id="A0A6J5BW01"/>
<keyword evidence="5 7" id="KW-0067">ATP-binding</keyword>
<keyword evidence="3" id="KW-0472">Membrane</keyword>
<dbReference type="NCBIfam" id="NF008453">
    <property type="entry name" value="PRK11308.1"/>
    <property type="match status" value="2"/>
</dbReference>
<evidence type="ECO:0000259" key="6">
    <source>
        <dbReference type="PROSITE" id="PS50893"/>
    </source>
</evidence>
<dbReference type="GO" id="GO:0015833">
    <property type="term" value="P:peptide transport"/>
    <property type="evidence" value="ECO:0007669"/>
    <property type="project" value="InterPro"/>
</dbReference>
<evidence type="ECO:0000313" key="7">
    <source>
        <dbReference type="EMBL" id="CAB3716330.1"/>
    </source>
</evidence>
<sequence length="560" mass="60414">MNLNTVTALSVQRGETAAQPLLAVRDLHVAYQAGRQWAHAVRGVSLHVDPGEVLAIVGESGSGKSTTAHAIIGLLQEDARILRGAIHFQGADLTRAGERAWRRLRGAHIGLVPQDPGVALNPAMRIGEQVAEVLRIHGLADRLNARQRAVQILDQVGLTQPALRARQYPHELSGGMRQRVLIGIAFACRPRLVIADEPTSALDATVQRRILDQLALMKQENGTSVLLITHDLALAAERADRVIVMRHGEIVEEGGAGDVFERPRHAYTQALLAARPGASTRQRPAVSAPATPPLLAVQGLAKTFALAGGQRLQAVRDVSFEIARGQTLALVGESGSGKSTTARMVVRMETPSAGQVRFGGRDIGALRGEPLRQLRRRIQFVHQNPYGSLDPRYTIEDILAEPLRAFGIGRPEERRDRALQLLDQVALDRALAARRPAALSGGQRQRVAIARALALQPDLIVLDEPVSALDVAVQRQVLDLLQQLQEDLGLTYLLISHDLEVVRHISDRVAVMAAGALVEQGAVEEVFTSPRHDYTRELLAARPGQRAAAPAPPANAAAVA</sequence>
<gene>
    <name evidence="7" type="primary">gsiA_14</name>
    <name evidence="7" type="ORF">LMG26845_06064</name>
</gene>
<keyword evidence="8" id="KW-1185">Reference proteome</keyword>
<dbReference type="InterPro" id="IPR003593">
    <property type="entry name" value="AAA+_ATPase"/>
</dbReference>
<dbReference type="InterPro" id="IPR013563">
    <property type="entry name" value="Oligopep_ABC_C"/>
</dbReference>
<dbReference type="PROSITE" id="PS50893">
    <property type="entry name" value="ABC_TRANSPORTER_2"/>
    <property type="match status" value="2"/>
</dbReference>
<evidence type="ECO:0000313" key="8">
    <source>
        <dbReference type="Proteomes" id="UP000507979"/>
    </source>
</evidence>
<dbReference type="InterPro" id="IPR027417">
    <property type="entry name" value="P-loop_NTPase"/>
</dbReference>
<keyword evidence="3" id="KW-1003">Cell membrane</keyword>
<proteinExistence type="inferred from homology"/>
<dbReference type="GO" id="GO:0016887">
    <property type="term" value="F:ATP hydrolysis activity"/>
    <property type="evidence" value="ECO:0007669"/>
    <property type="project" value="InterPro"/>
</dbReference>
<evidence type="ECO:0000256" key="2">
    <source>
        <dbReference type="ARBA" id="ARBA00022448"/>
    </source>
</evidence>
<dbReference type="SMART" id="SM00382">
    <property type="entry name" value="AAA"/>
    <property type="match status" value="2"/>
</dbReference>
<dbReference type="InterPro" id="IPR050319">
    <property type="entry name" value="ABC_transp_ATP-bind"/>
</dbReference>
<dbReference type="Pfam" id="PF00005">
    <property type="entry name" value="ABC_tran"/>
    <property type="match status" value="2"/>
</dbReference>
<evidence type="ECO:0000256" key="3">
    <source>
        <dbReference type="ARBA" id="ARBA00022475"/>
    </source>
</evidence>
<evidence type="ECO:0000256" key="4">
    <source>
        <dbReference type="ARBA" id="ARBA00022741"/>
    </source>
</evidence>
<dbReference type="CDD" id="cd03257">
    <property type="entry name" value="ABC_NikE_OppD_transporters"/>
    <property type="match status" value="2"/>
</dbReference>
<dbReference type="Gene3D" id="3.40.50.300">
    <property type="entry name" value="P-loop containing nucleotide triphosphate hydrolases"/>
    <property type="match status" value="2"/>
</dbReference>
<dbReference type="PANTHER" id="PTHR43776">
    <property type="entry name" value="TRANSPORT ATP-BINDING PROTEIN"/>
    <property type="match status" value="1"/>
</dbReference>
<accession>A0A6J5BW01</accession>
<dbReference type="GO" id="GO:0055085">
    <property type="term" value="P:transmembrane transport"/>
    <property type="evidence" value="ECO:0007669"/>
    <property type="project" value="UniProtKB-ARBA"/>
</dbReference>
<dbReference type="EMBL" id="CADIJR010000139">
    <property type="protein sequence ID" value="CAB3716330.1"/>
    <property type="molecule type" value="Genomic_DNA"/>
</dbReference>